<name>A0A218MKX4_9VIRU</name>
<dbReference type="EMBL" id="KY052807">
    <property type="protein sequence ID" value="ASE99929.1"/>
    <property type="molecule type" value="Genomic_DNA"/>
</dbReference>
<accession>A0A218MKX4</accession>
<organism evidence="1">
    <name type="scientific">uncultured virus</name>
    <dbReference type="NCBI Taxonomy" id="340016"/>
    <lineage>
        <taxon>Viruses</taxon>
        <taxon>environmental samples</taxon>
    </lineage>
</organism>
<evidence type="ECO:0000313" key="1">
    <source>
        <dbReference type="EMBL" id="ASE99929.1"/>
    </source>
</evidence>
<reference evidence="1" key="1">
    <citation type="submission" date="2016-10" db="EMBL/GenBank/DDBJ databases">
        <authorList>
            <person name="Varghese N."/>
        </authorList>
    </citation>
    <scope>NUCLEOTIDE SEQUENCE</scope>
</reference>
<protein>
    <submittedName>
        <fullName evidence="1">Uncharacterized protein</fullName>
    </submittedName>
</protein>
<proteinExistence type="predicted"/>
<sequence length="128" mass="13210">MAVTWTTTIIHETVFGNKRVVTADIEATGTSTVTATGDAYTPSELGLKGFDVVLMSGFSLSNTGGASQTAAQSVTAADTGYFPVYNYTQESISTHHLGPADLSSVGPSIVATSVNITGAKIRIMAIGY</sequence>
<reference evidence="1" key="2">
    <citation type="journal article" date="2017" name="Nat. Commun.">
        <title>Single-virus genomics reveals hidden cosmopolitan and abundant viruses.</title>
        <authorList>
            <person name="Martinez-Hernandez F."/>
            <person name="Fornas O."/>
            <person name="Lluesma Gomez M."/>
            <person name="Bolduc B."/>
            <person name="de la Cruz Pena M.J."/>
            <person name="Martinez J.M."/>
            <person name="Anton J."/>
            <person name="Gasol J.M."/>
            <person name="Rosselli R."/>
            <person name="Rodriguez-Valera F."/>
            <person name="Sullivan M.B."/>
            <person name="Acinas S.G."/>
            <person name="Martinez-Garcia M."/>
        </authorList>
    </citation>
    <scope>NUCLEOTIDE SEQUENCE</scope>
</reference>